<proteinExistence type="predicted"/>
<comment type="caution">
    <text evidence="2">The sequence shown here is derived from an EMBL/GenBank/DDBJ whole genome shotgun (WGS) entry which is preliminary data.</text>
</comment>
<evidence type="ECO:0000313" key="3">
    <source>
        <dbReference type="Proteomes" id="UP001519460"/>
    </source>
</evidence>
<keyword evidence="3" id="KW-1185">Reference proteome</keyword>
<dbReference type="EMBL" id="JACVVK020000018">
    <property type="protein sequence ID" value="KAK7503800.1"/>
    <property type="molecule type" value="Genomic_DNA"/>
</dbReference>
<dbReference type="Proteomes" id="UP001519460">
    <property type="component" value="Unassembled WGS sequence"/>
</dbReference>
<name>A0ABD0LWB1_9CAEN</name>
<protein>
    <submittedName>
        <fullName evidence="2">Uncharacterized protein</fullName>
    </submittedName>
</protein>
<sequence>MLSLSNDGLSFEDDILSRDDDKMTLDDDIYIGKAYMLTYKTQTMTYKPGDDLKCLEGGPQNPYDDLQNHDNNPLRDNPLSATWASNKKPRR</sequence>
<feature type="region of interest" description="Disordered" evidence="1">
    <location>
        <begin position="53"/>
        <end position="91"/>
    </location>
</feature>
<dbReference type="AlphaFoldDB" id="A0ABD0LWB1"/>
<organism evidence="2 3">
    <name type="scientific">Batillaria attramentaria</name>
    <dbReference type="NCBI Taxonomy" id="370345"/>
    <lineage>
        <taxon>Eukaryota</taxon>
        <taxon>Metazoa</taxon>
        <taxon>Spiralia</taxon>
        <taxon>Lophotrochozoa</taxon>
        <taxon>Mollusca</taxon>
        <taxon>Gastropoda</taxon>
        <taxon>Caenogastropoda</taxon>
        <taxon>Sorbeoconcha</taxon>
        <taxon>Cerithioidea</taxon>
        <taxon>Batillariidae</taxon>
        <taxon>Batillaria</taxon>
    </lineage>
</organism>
<reference evidence="2 3" key="1">
    <citation type="journal article" date="2023" name="Sci. Data">
        <title>Genome assembly of the Korean intertidal mud-creeper Batillaria attramentaria.</title>
        <authorList>
            <person name="Patra A.K."/>
            <person name="Ho P.T."/>
            <person name="Jun S."/>
            <person name="Lee S.J."/>
            <person name="Kim Y."/>
            <person name="Won Y.J."/>
        </authorList>
    </citation>
    <scope>NUCLEOTIDE SEQUENCE [LARGE SCALE GENOMIC DNA]</scope>
    <source>
        <strain evidence="2">Wonlab-2016</strain>
    </source>
</reference>
<gene>
    <name evidence="2" type="ORF">BaRGS_00004923</name>
</gene>
<accession>A0ABD0LWB1</accession>
<evidence type="ECO:0000256" key="1">
    <source>
        <dbReference type="SAM" id="MobiDB-lite"/>
    </source>
</evidence>
<evidence type="ECO:0000313" key="2">
    <source>
        <dbReference type="EMBL" id="KAK7503800.1"/>
    </source>
</evidence>